<reference evidence="2" key="1">
    <citation type="submission" date="2013-11" db="EMBL/GenBank/DDBJ databases">
        <title>The Genome Sequence of Phytophthora parasitica IAC_01/95.</title>
        <authorList>
            <consortium name="The Broad Institute Genomics Platform"/>
            <person name="Russ C."/>
            <person name="Tyler B."/>
            <person name="Panabieres F."/>
            <person name="Shan W."/>
            <person name="Tripathy S."/>
            <person name="Grunwald N."/>
            <person name="Machado M."/>
            <person name="Johnson C.S."/>
            <person name="Arredondo F."/>
            <person name="Hong C."/>
            <person name="Coffey M."/>
            <person name="Young S.K."/>
            <person name="Zeng Q."/>
            <person name="Gargeya S."/>
            <person name="Fitzgerald M."/>
            <person name="Abouelleil A."/>
            <person name="Alvarado L."/>
            <person name="Chapman S.B."/>
            <person name="Gainer-Dewar J."/>
            <person name="Goldberg J."/>
            <person name="Griggs A."/>
            <person name="Gujja S."/>
            <person name="Hansen M."/>
            <person name="Howarth C."/>
            <person name="Imamovic A."/>
            <person name="Ireland A."/>
            <person name="Larimer J."/>
            <person name="McCowan C."/>
            <person name="Murphy C."/>
            <person name="Pearson M."/>
            <person name="Poon T.W."/>
            <person name="Priest M."/>
            <person name="Roberts A."/>
            <person name="Saif S."/>
            <person name="Shea T."/>
            <person name="Sykes S."/>
            <person name="Wortman J."/>
            <person name="Nusbaum C."/>
            <person name="Birren B."/>
        </authorList>
    </citation>
    <scope>NUCLEOTIDE SEQUENCE [LARGE SCALE GENOMIC DNA]</scope>
    <source>
        <strain evidence="2">IAC_01/95</strain>
    </source>
</reference>
<evidence type="ECO:0000313" key="2">
    <source>
        <dbReference type="EMBL" id="ETM38510.1"/>
    </source>
</evidence>
<evidence type="ECO:0000259" key="1">
    <source>
        <dbReference type="Pfam" id="PF10551"/>
    </source>
</evidence>
<name>W2MQE4_PHYNI</name>
<organism evidence="2">
    <name type="scientific">Phytophthora nicotianae</name>
    <name type="common">Potato buckeye rot agent</name>
    <name type="synonym">Phytophthora parasitica</name>
    <dbReference type="NCBI Taxonomy" id="4792"/>
    <lineage>
        <taxon>Eukaryota</taxon>
        <taxon>Sar</taxon>
        <taxon>Stramenopiles</taxon>
        <taxon>Oomycota</taxon>
        <taxon>Peronosporomycetes</taxon>
        <taxon>Peronosporales</taxon>
        <taxon>Peronosporaceae</taxon>
        <taxon>Phytophthora</taxon>
    </lineage>
</organism>
<dbReference type="AlphaFoldDB" id="W2MQE4"/>
<dbReference type="InterPro" id="IPR018289">
    <property type="entry name" value="MULE_transposase_dom"/>
</dbReference>
<proteinExistence type="predicted"/>
<feature type="domain" description="MULE transposase" evidence="1">
    <location>
        <begin position="40"/>
        <end position="119"/>
    </location>
</feature>
<sequence length="120" mass="13482">MDSNVDIKVGGGINANAFFVGFTTKTLLKRLDRDPRSFIFHFDAKYKLNQVDYPIFVCGISDHACSFYLVALYVVSKQEECDYTSALASLRAVYARVFQKPMEVYYILGDADGAQINAMV</sequence>
<protein>
    <recommendedName>
        <fullName evidence="1">MULE transposase domain-containing protein</fullName>
    </recommendedName>
</protein>
<gene>
    <name evidence="2" type="ORF">L914_15211</name>
</gene>
<dbReference type="EMBL" id="KI694880">
    <property type="protein sequence ID" value="ETM38510.1"/>
    <property type="molecule type" value="Genomic_DNA"/>
</dbReference>
<dbReference type="Proteomes" id="UP000054532">
    <property type="component" value="Unassembled WGS sequence"/>
</dbReference>
<accession>W2MQE4</accession>
<dbReference type="VEuPathDB" id="FungiDB:PPTG_12699"/>
<dbReference type="Pfam" id="PF10551">
    <property type="entry name" value="MULE"/>
    <property type="match status" value="1"/>
</dbReference>